<dbReference type="KEGG" id="geh:HYN69_13070"/>
<accession>A0A2S0UNE0</accession>
<name>A0A2S0UNE0_9RHOB</name>
<gene>
    <name evidence="3" type="ORF">HYN69_13070</name>
</gene>
<keyword evidence="2" id="KW-0732">Signal</keyword>
<sequence length="100" mass="10599">MRGVVFALLALAVPLAACGPVTVQQAERQCFERARLTAGPRGEVGVGVGSNGRVGTNIEVTVSSDYLAGRDPSDVFNSCVYQKSGQPPSRPLYSFPEWKG</sequence>
<evidence type="ECO:0000313" key="3">
    <source>
        <dbReference type="EMBL" id="AWB49311.1"/>
    </source>
</evidence>
<feature type="region of interest" description="Disordered" evidence="1">
    <location>
        <begin position="81"/>
        <end position="100"/>
    </location>
</feature>
<dbReference type="AlphaFoldDB" id="A0A2S0UNE0"/>
<evidence type="ECO:0000256" key="2">
    <source>
        <dbReference type="SAM" id="SignalP"/>
    </source>
</evidence>
<evidence type="ECO:0008006" key="5">
    <source>
        <dbReference type="Google" id="ProtNLM"/>
    </source>
</evidence>
<reference evidence="3 4" key="1">
    <citation type="submission" date="2018-04" db="EMBL/GenBank/DDBJ databases">
        <title>Genome sequencing of Gemmobacter.</title>
        <authorList>
            <person name="Yi H."/>
            <person name="Baek M.-G."/>
        </authorList>
    </citation>
    <scope>NUCLEOTIDE SEQUENCE [LARGE SCALE GENOMIC DNA]</scope>
    <source>
        <strain evidence="3 4">HYN0069</strain>
    </source>
</reference>
<dbReference type="Proteomes" id="UP000244496">
    <property type="component" value="Chromosome"/>
</dbReference>
<dbReference type="OrthoDB" id="7691501at2"/>
<dbReference type="RefSeq" id="WP_108436128.1">
    <property type="nucleotide sequence ID" value="NZ_CP028918.1"/>
</dbReference>
<evidence type="ECO:0000313" key="4">
    <source>
        <dbReference type="Proteomes" id="UP000244496"/>
    </source>
</evidence>
<keyword evidence="4" id="KW-1185">Reference proteome</keyword>
<feature type="chain" id="PRO_5015409711" description="Lipoprotein" evidence="2">
    <location>
        <begin position="18"/>
        <end position="100"/>
    </location>
</feature>
<organism evidence="3 4">
    <name type="scientific">Paragemmobacter aquarius</name>
    <dbReference type="NCBI Taxonomy" id="2169400"/>
    <lineage>
        <taxon>Bacteria</taxon>
        <taxon>Pseudomonadati</taxon>
        <taxon>Pseudomonadota</taxon>
        <taxon>Alphaproteobacteria</taxon>
        <taxon>Rhodobacterales</taxon>
        <taxon>Paracoccaceae</taxon>
        <taxon>Paragemmobacter</taxon>
    </lineage>
</organism>
<proteinExistence type="predicted"/>
<feature type="signal peptide" evidence="2">
    <location>
        <begin position="1"/>
        <end position="17"/>
    </location>
</feature>
<protein>
    <recommendedName>
        <fullName evidence="5">Lipoprotein</fullName>
    </recommendedName>
</protein>
<dbReference type="EMBL" id="CP028918">
    <property type="protein sequence ID" value="AWB49311.1"/>
    <property type="molecule type" value="Genomic_DNA"/>
</dbReference>
<evidence type="ECO:0000256" key="1">
    <source>
        <dbReference type="SAM" id="MobiDB-lite"/>
    </source>
</evidence>